<reference evidence="2" key="1">
    <citation type="submission" date="2002-09" db="EMBL/GenBank/DDBJ databases">
        <title>Oryza sativa nipponbare(GA3) genomic DNA, chromosome 7, BAC clone:B1029H08.</title>
        <authorList>
            <person name="Sasaki T."/>
            <person name="Matsumoto T."/>
            <person name="Katayose Y."/>
        </authorList>
    </citation>
    <scope>NUCLEOTIDE SEQUENCE</scope>
</reference>
<sequence>MAWVSGGSWRRPRRGVAMGWSSGCQDNAVPLFGFCWVGLGKEPSGRHGRGSLGHRTVDCGGA</sequence>
<reference evidence="3" key="4">
    <citation type="journal article" date="2008" name="Nucleic Acids Res.">
        <title>The rice annotation project database (RAP-DB): 2008 update.</title>
        <authorList>
            <consortium name="The rice annotation project (RAP)"/>
        </authorList>
    </citation>
    <scope>GENOME REANNOTATION</scope>
    <source>
        <strain evidence="3">cv. Nipponbare</strain>
    </source>
</reference>
<dbReference type="EMBL" id="AP005880">
    <property type="protein sequence ID" value="BAC84628.1"/>
    <property type="molecule type" value="Genomic_DNA"/>
</dbReference>
<organism evidence="1 3">
    <name type="scientific">Oryza sativa subsp. japonica</name>
    <name type="common">Rice</name>
    <dbReference type="NCBI Taxonomy" id="39947"/>
    <lineage>
        <taxon>Eukaryota</taxon>
        <taxon>Viridiplantae</taxon>
        <taxon>Streptophyta</taxon>
        <taxon>Embryophyta</taxon>
        <taxon>Tracheophyta</taxon>
        <taxon>Spermatophyta</taxon>
        <taxon>Magnoliopsida</taxon>
        <taxon>Liliopsida</taxon>
        <taxon>Poales</taxon>
        <taxon>Poaceae</taxon>
        <taxon>BOP clade</taxon>
        <taxon>Oryzoideae</taxon>
        <taxon>Oryzeae</taxon>
        <taxon>Oryzinae</taxon>
        <taxon>Oryza</taxon>
        <taxon>Oryza sativa</taxon>
    </lineage>
</organism>
<proteinExistence type="predicted"/>
<dbReference type="AlphaFoldDB" id="Q6YU40"/>
<accession>Q6YU40</accession>
<protein>
    <submittedName>
        <fullName evidence="1">Uncharacterized protein</fullName>
    </submittedName>
</protein>
<dbReference type="Proteomes" id="UP000000763">
    <property type="component" value="Chromosome 7"/>
</dbReference>
<reference evidence="1" key="2">
    <citation type="submission" date="2002-11" db="EMBL/GenBank/DDBJ databases">
        <title>Oryza sativa nipponbare(GA3) genomic DNA, chromosome 7, BAC clone:OSJNBb0032G22.</title>
        <authorList>
            <person name="Sasaki T."/>
            <person name="Matsumoto T."/>
            <person name="Katayose Y."/>
        </authorList>
    </citation>
    <scope>NUCLEOTIDE SEQUENCE</scope>
</reference>
<dbReference type="EMBL" id="AP005673">
    <property type="protein sequence ID" value="BAD31620.1"/>
    <property type="molecule type" value="Genomic_DNA"/>
</dbReference>
<gene>
    <name evidence="2" type="ORF">B1029H08.15</name>
    <name evidence="1" type="ORF">OSJNBb0032G22.30</name>
</gene>
<name>Q6YU40_ORYSJ</name>
<evidence type="ECO:0000313" key="3">
    <source>
        <dbReference type="Proteomes" id="UP000000763"/>
    </source>
</evidence>
<evidence type="ECO:0000313" key="2">
    <source>
        <dbReference type="EMBL" id="BAD31620.1"/>
    </source>
</evidence>
<reference evidence="3" key="3">
    <citation type="journal article" date="2005" name="Nature">
        <title>The map-based sequence of the rice genome.</title>
        <authorList>
            <consortium name="International rice genome sequencing project (IRGSP)"/>
            <person name="Matsumoto T."/>
            <person name="Wu J."/>
            <person name="Kanamori H."/>
            <person name="Katayose Y."/>
            <person name="Fujisawa M."/>
            <person name="Namiki N."/>
            <person name="Mizuno H."/>
            <person name="Yamamoto K."/>
            <person name="Antonio B.A."/>
            <person name="Baba T."/>
            <person name="Sakata K."/>
            <person name="Nagamura Y."/>
            <person name="Aoki H."/>
            <person name="Arikawa K."/>
            <person name="Arita K."/>
            <person name="Bito T."/>
            <person name="Chiden Y."/>
            <person name="Fujitsuka N."/>
            <person name="Fukunaka R."/>
            <person name="Hamada M."/>
            <person name="Harada C."/>
            <person name="Hayashi A."/>
            <person name="Hijishita S."/>
            <person name="Honda M."/>
            <person name="Hosokawa S."/>
            <person name="Ichikawa Y."/>
            <person name="Idonuma A."/>
            <person name="Iijima M."/>
            <person name="Ikeda M."/>
            <person name="Ikeno M."/>
            <person name="Ito K."/>
            <person name="Ito S."/>
            <person name="Ito T."/>
            <person name="Ito Y."/>
            <person name="Ito Y."/>
            <person name="Iwabuchi A."/>
            <person name="Kamiya K."/>
            <person name="Karasawa W."/>
            <person name="Kurita K."/>
            <person name="Katagiri S."/>
            <person name="Kikuta A."/>
            <person name="Kobayashi H."/>
            <person name="Kobayashi N."/>
            <person name="Machita K."/>
            <person name="Maehara T."/>
            <person name="Masukawa M."/>
            <person name="Mizubayashi T."/>
            <person name="Mukai Y."/>
            <person name="Nagasaki H."/>
            <person name="Nagata Y."/>
            <person name="Naito S."/>
            <person name="Nakashima M."/>
            <person name="Nakama Y."/>
            <person name="Nakamichi Y."/>
            <person name="Nakamura M."/>
            <person name="Meguro A."/>
            <person name="Negishi M."/>
            <person name="Ohta I."/>
            <person name="Ohta T."/>
            <person name="Okamoto M."/>
            <person name="Ono N."/>
            <person name="Saji S."/>
            <person name="Sakaguchi M."/>
            <person name="Sakai K."/>
            <person name="Shibata M."/>
            <person name="Shimokawa T."/>
            <person name="Song J."/>
            <person name="Takazaki Y."/>
            <person name="Terasawa K."/>
            <person name="Tsugane M."/>
            <person name="Tsuji K."/>
            <person name="Ueda S."/>
            <person name="Waki K."/>
            <person name="Yamagata H."/>
            <person name="Yamamoto M."/>
            <person name="Yamamoto S."/>
            <person name="Yamane H."/>
            <person name="Yoshiki S."/>
            <person name="Yoshihara R."/>
            <person name="Yukawa K."/>
            <person name="Zhong H."/>
            <person name="Yano M."/>
            <person name="Yuan Q."/>
            <person name="Ouyang S."/>
            <person name="Liu J."/>
            <person name="Jones K.M."/>
            <person name="Gansberger K."/>
            <person name="Moffat K."/>
            <person name="Hill J."/>
            <person name="Bera J."/>
            <person name="Fadrosh D."/>
            <person name="Jin S."/>
            <person name="Johri S."/>
            <person name="Kim M."/>
            <person name="Overton L."/>
            <person name="Reardon M."/>
            <person name="Tsitrin T."/>
            <person name="Vuong H."/>
            <person name="Weaver B."/>
            <person name="Ciecko A."/>
            <person name="Tallon L."/>
            <person name="Jackson J."/>
            <person name="Pai G."/>
            <person name="Aken S.V."/>
            <person name="Utterback T."/>
            <person name="Reidmuller S."/>
            <person name="Feldblyum T."/>
            <person name="Hsiao J."/>
            <person name="Zismann V."/>
            <person name="Iobst S."/>
            <person name="de Vazeille A.R."/>
            <person name="Buell C.R."/>
            <person name="Ying K."/>
            <person name="Li Y."/>
            <person name="Lu T."/>
            <person name="Huang Y."/>
            <person name="Zhao Q."/>
            <person name="Feng Q."/>
            <person name="Zhang L."/>
            <person name="Zhu J."/>
            <person name="Weng Q."/>
            <person name="Mu J."/>
            <person name="Lu Y."/>
            <person name="Fan D."/>
            <person name="Liu Y."/>
            <person name="Guan J."/>
            <person name="Zhang Y."/>
            <person name="Yu S."/>
            <person name="Liu X."/>
            <person name="Zhang Y."/>
            <person name="Hong G."/>
            <person name="Han B."/>
            <person name="Choisne N."/>
            <person name="Demange N."/>
            <person name="Orjeda G."/>
            <person name="Samain S."/>
            <person name="Cattolico L."/>
            <person name="Pelletier E."/>
            <person name="Couloux A."/>
            <person name="Segurens B."/>
            <person name="Wincker P."/>
            <person name="D'Hont A."/>
            <person name="Scarpelli C."/>
            <person name="Weissenbach J."/>
            <person name="Salanoubat M."/>
            <person name="Quetier F."/>
            <person name="Yu Y."/>
            <person name="Kim H.R."/>
            <person name="Rambo T."/>
            <person name="Currie J."/>
            <person name="Collura K."/>
            <person name="Luo M."/>
            <person name="Yang T."/>
            <person name="Ammiraju J.S.S."/>
            <person name="Engler F."/>
            <person name="Soderlund C."/>
            <person name="Wing R.A."/>
            <person name="Palmer L.E."/>
            <person name="de la Bastide M."/>
            <person name="Spiegel L."/>
            <person name="Nascimento L."/>
            <person name="Zutavern T."/>
            <person name="O'Shaughnessy A."/>
            <person name="Dike S."/>
            <person name="Dedhia N."/>
            <person name="Preston R."/>
            <person name="Balija V."/>
            <person name="McCombie W.R."/>
            <person name="Chow T."/>
            <person name="Chen H."/>
            <person name="Chung M."/>
            <person name="Chen C."/>
            <person name="Shaw J."/>
            <person name="Wu H."/>
            <person name="Hsiao K."/>
            <person name="Chao Y."/>
            <person name="Chu M."/>
            <person name="Cheng C."/>
            <person name="Hour A."/>
            <person name="Lee P."/>
            <person name="Lin S."/>
            <person name="Lin Y."/>
            <person name="Liou J."/>
            <person name="Liu S."/>
            <person name="Hsing Y."/>
            <person name="Raghuvanshi S."/>
            <person name="Mohanty A."/>
            <person name="Bharti A.K."/>
            <person name="Gaur A."/>
            <person name="Gupta V."/>
            <person name="Kumar D."/>
            <person name="Ravi V."/>
            <person name="Vij S."/>
            <person name="Kapur A."/>
            <person name="Khurana P."/>
            <person name="Khurana P."/>
            <person name="Khurana J.P."/>
            <person name="Tyagi A.K."/>
            <person name="Gaikwad K."/>
            <person name="Singh A."/>
            <person name="Dalal V."/>
            <person name="Srivastava S."/>
            <person name="Dixit A."/>
            <person name="Pal A.K."/>
            <person name="Ghazi I.A."/>
            <person name="Yadav M."/>
            <person name="Pandit A."/>
            <person name="Bhargava A."/>
            <person name="Sureshbabu K."/>
            <person name="Batra K."/>
            <person name="Sharma T.R."/>
            <person name="Mohapatra T."/>
            <person name="Singh N.K."/>
            <person name="Messing J."/>
            <person name="Nelson A.B."/>
            <person name="Fuks G."/>
            <person name="Kavchok S."/>
            <person name="Keizer G."/>
            <person name="Linton E."/>
            <person name="Llaca V."/>
            <person name="Song R."/>
            <person name="Tanyolac B."/>
            <person name="Young S."/>
            <person name="Ho-Il K."/>
            <person name="Hahn J.H."/>
            <person name="Sangsakoo G."/>
            <person name="Vanavichit A."/>
            <person name="de Mattos Luiz.A.T."/>
            <person name="Zimmer P.D."/>
            <person name="Malone G."/>
            <person name="Dellagostin O."/>
            <person name="de Oliveira A.C."/>
            <person name="Bevan M."/>
            <person name="Bancroft I."/>
            <person name="Minx P."/>
            <person name="Cordum H."/>
            <person name="Wilson R."/>
            <person name="Cheng Z."/>
            <person name="Jin W."/>
            <person name="Jiang J."/>
            <person name="Leong S.A."/>
            <person name="Iwama H."/>
            <person name="Gojobori T."/>
            <person name="Itoh T."/>
            <person name="Niimura Y."/>
            <person name="Fujii Y."/>
            <person name="Habara T."/>
            <person name="Sakai H."/>
            <person name="Sato Y."/>
            <person name="Wilson G."/>
            <person name="Kumar K."/>
            <person name="McCouch S."/>
            <person name="Juretic N."/>
            <person name="Hoen D."/>
            <person name="Wright S."/>
            <person name="Bruskiewich R."/>
            <person name="Bureau T."/>
            <person name="Miyao A."/>
            <person name="Hirochika H."/>
            <person name="Nishikawa T."/>
            <person name="Kadowaki K."/>
            <person name="Sugiura M."/>
            <person name="Burr B."/>
            <person name="Sasaki T."/>
        </authorList>
    </citation>
    <scope>NUCLEOTIDE SEQUENCE [LARGE SCALE GENOMIC DNA]</scope>
    <source>
        <strain evidence="3">cv. Nipponbare</strain>
    </source>
</reference>
<evidence type="ECO:0000313" key="1">
    <source>
        <dbReference type="EMBL" id="BAC84628.1"/>
    </source>
</evidence>